<evidence type="ECO:0000256" key="4">
    <source>
        <dbReference type="ARBA" id="ARBA00023204"/>
    </source>
</evidence>
<dbReference type="GO" id="GO:0005739">
    <property type="term" value="C:mitochondrion"/>
    <property type="evidence" value="ECO:0007669"/>
    <property type="project" value="TreeGrafter"/>
</dbReference>
<dbReference type="GO" id="GO:0004844">
    <property type="term" value="F:uracil DNA N-glycosylase activity"/>
    <property type="evidence" value="ECO:0007669"/>
    <property type="project" value="InterPro"/>
</dbReference>
<dbReference type="SMART" id="SM00987">
    <property type="entry name" value="UreE_C"/>
    <property type="match status" value="1"/>
</dbReference>
<dbReference type="PROSITE" id="PS00130">
    <property type="entry name" value="U_DNA_GLYCOSYLASE"/>
    <property type="match status" value="1"/>
</dbReference>
<proteinExistence type="inferred from homology"/>
<dbReference type="Pfam" id="PF03167">
    <property type="entry name" value="UDG"/>
    <property type="match status" value="1"/>
</dbReference>
<evidence type="ECO:0000256" key="1">
    <source>
        <dbReference type="ARBA" id="ARBA00008184"/>
    </source>
</evidence>
<evidence type="ECO:0000259" key="6">
    <source>
        <dbReference type="SMART" id="SM00986"/>
    </source>
</evidence>
<protein>
    <recommendedName>
        <fullName evidence="6">Uracil-DNA glycosylase-like domain-containing protein</fullName>
    </recommendedName>
</protein>
<reference evidence="7" key="1">
    <citation type="journal article" date="2020" name="Nature">
        <title>Giant virus diversity and host interactions through global metagenomics.</title>
        <authorList>
            <person name="Schulz F."/>
            <person name="Roux S."/>
            <person name="Paez-Espino D."/>
            <person name="Jungbluth S."/>
            <person name="Walsh D.A."/>
            <person name="Denef V.J."/>
            <person name="McMahon K.D."/>
            <person name="Konstantinidis K.T."/>
            <person name="Eloe-Fadrosh E.A."/>
            <person name="Kyrpides N.C."/>
            <person name="Woyke T."/>
        </authorList>
    </citation>
    <scope>NUCLEOTIDE SEQUENCE</scope>
    <source>
        <strain evidence="7">GVMAG-S-1021933-23</strain>
    </source>
</reference>
<dbReference type="NCBIfam" id="NF003588">
    <property type="entry name" value="PRK05254.1-1"/>
    <property type="match status" value="1"/>
</dbReference>
<keyword evidence="4" id="KW-0234">DNA repair</keyword>
<dbReference type="SUPFAM" id="SSF52141">
    <property type="entry name" value="Uracil-DNA glycosylase-like"/>
    <property type="match status" value="1"/>
</dbReference>
<dbReference type="InterPro" id="IPR018085">
    <property type="entry name" value="Ura-DNA_Glyclase_AS"/>
</dbReference>
<sequence>MSDDSDSDNSISSVETEEQISNYPHSTLFESNDRNFNFKNTDSIKKIVKKCKPYGWEKVFEESYSELKVISDKLETLEKKSGRIVPDRNLIFRAFHICPLENVRVVIIGQDPYQNLDDEGNSVSQGTSFSVKKGQPIPPSLKNIFKEIKNCYKDCKVGEHGCLEKWSKEGVLLLNTCLTTDVGVSNSHGKYALWMPFIIDVIDAIAETNPKCIYVLWGKEAQKIKPYLKKNPIIIETSHPSPFSVNYGFDGSKCFKKINKHLDARKLPELAKGKEHHWSVLKGPIDWSLDD</sequence>
<keyword evidence="3" id="KW-0378">Hydrolase</keyword>
<organism evidence="7">
    <name type="scientific">viral metagenome</name>
    <dbReference type="NCBI Taxonomy" id="1070528"/>
    <lineage>
        <taxon>unclassified sequences</taxon>
        <taxon>metagenomes</taxon>
        <taxon>organismal metagenomes</taxon>
    </lineage>
</organism>
<dbReference type="PANTHER" id="PTHR11264:SF0">
    <property type="entry name" value="URACIL-DNA GLYCOSYLASE"/>
    <property type="match status" value="1"/>
</dbReference>
<dbReference type="Gene3D" id="3.40.470.10">
    <property type="entry name" value="Uracil-DNA glycosylase-like domain"/>
    <property type="match status" value="1"/>
</dbReference>
<dbReference type="InterPro" id="IPR005122">
    <property type="entry name" value="Uracil-DNA_glycosylase-like"/>
</dbReference>
<dbReference type="CDD" id="cd10027">
    <property type="entry name" value="UDG-F1-like"/>
    <property type="match status" value="1"/>
</dbReference>
<evidence type="ECO:0000256" key="2">
    <source>
        <dbReference type="ARBA" id="ARBA00022763"/>
    </source>
</evidence>
<dbReference type="EMBL" id="MN740595">
    <property type="protein sequence ID" value="QHS78205.1"/>
    <property type="molecule type" value="Genomic_DNA"/>
</dbReference>
<dbReference type="SMART" id="SM00986">
    <property type="entry name" value="UDG"/>
    <property type="match status" value="1"/>
</dbReference>
<dbReference type="InterPro" id="IPR002043">
    <property type="entry name" value="UDG_fam1"/>
</dbReference>
<comment type="similarity">
    <text evidence="1">Belongs to the uracil-DNA glycosylase (UDG) superfamily. UNG family.</text>
</comment>
<name>A0A6C0AFQ6_9ZZZZ</name>
<dbReference type="GO" id="GO:0097510">
    <property type="term" value="P:base-excision repair, AP site formation via deaminated base removal"/>
    <property type="evidence" value="ECO:0007669"/>
    <property type="project" value="TreeGrafter"/>
</dbReference>
<dbReference type="AlphaFoldDB" id="A0A6C0AFQ6"/>
<accession>A0A6C0AFQ6</accession>
<keyword evidence="2" id="KW-0227">DNA damage</keyword>
<dbReference type="NCBIfam" id="NF003592">
    <property type="entry name" value="PRK05254.1-5"/>
    <property type="match status" value="1"/>
</dbReference>
<dbReference type="GO" id="GO:0005634">
    <property type="term" value="C:nucleus"/>
    <property type="evidence" value="ECO:0007669"/>
    <property type="project" value="TreeGrafter"/>
</dbReference>
<dbReference type="NCBIfam" id="TIGR00628">
    <property type="entry name" value="ung"/>
    <property type="match status" value="1"/>
</dbReference>
<dbReference type="PANTHER" id="PTHR11264">
    <property type="entry name" value="URACIL-DNA GLYCOSYLASE"/>
    <property type="match status" value="1"/>
</dbReference>
<feature type="domain" description="Uracil-DNA glycosylase-like" evidence="6">
    <location>
        <begin position="96"/>
        <end position="262"/>
    </location>
</feature>
<dbReference type="InterPro" id="IPR036895">
    <property type="entry name" value="Uracil-DNA_glycosylase-like_sf"/>
</dbReference>
<feature type="region of interest" description="Disordered" evidence="5">
    <location>
        <begin position="1"/>
        <end position="25"/>
    </location>
</feature>
<evidence type="ECO:0000256" key="5">
    <source>
        <dbReference type="SAM" id="MobiDB-lite"/>
    </source>
</evidence>
<evidence type="ECO:0000313" key="7">
    <source>
        <dbReference type="EMBL" id="QHS78205.1"/>
    </source>
</evidence>
<evidence type="ECO:0000256" key="3">
    <source>
        <dbReference type="ARBA" id="ARBA00022801"/>
    </source>
</evidence>